<evidence type="ECO:0000313" key="3">
    <source>
        <dbReference type="EnsemblMetazoa" id="PPA34166.1"/>
    </source>
</evidence>
<accession>A0A4X3NWV8</accession>
<evidence type="ECO:0000313" key="4">
    <source>
        <dbReference type="Proteomes" id="UP000005239"/>
    </source>
</evidence>
<dbReference type="EnsemblMetazoa" id="PPA34165.1">
    <property type="protein sequence ID" value="PPA34165.1"/>
    <property type="gene ID" value="WBGene00272534"/>
</dbReference>
<reference evidence="2" key="2">
    <citation type="submission" date="2022-06" db="UniProtKB">
        <authorList>
            <consortium name="EnsemblMetazoa"/>
        </authorList>
    </citation>
    <scope>IDENTIFICATION</scope>
    <source>
        <strain evidence="2">PS312</strain>
    </source>
</reference>
<dbReference type="Proteomes" id="UP000005239">
    <property type="component" value="Unassembled WGS sequence"/>
</dbReference>
<evidence type="ECO:0000256" key="1">
    <source>
        <dbReference type="SAM" id="MobiDB-lite"/>
    </source>
</evidence>
<dbReference type="AlphaFoldDB" id="A0A2A6C3H1"/>
<feature type="region of interest" description="Disordered" evidence="1">
    <location>
        <begin position="1"/>
        <end position="67"/>
    </location>
</feature>
<feature type="compositionally biased region" description="Acidic residues" evidence="1">
    <location>
        <begin position="26"/>
        <end position="44"/>
    </location>
</feature>
<protein>
    <submittedName>
        <fullName evidence="2">Uncharacterized protein</fullName>
    </submittedName>
</protein>
<gene>
    <name evidence="2" type="primary">WBGene00272534</name>
    <name evidence="3" type="synonym">WBGene00272535</name>
</gene>
<keyword evidence="4" id="KW-1185">Reference proteome</keyword>
<feature type="compositionally biased region" description="Basic and acidic residues" evidence="1">
    <location>
        <begin position="45"/>
        <end position="67"/>
    </location>
</feature>
<sequence>MKKGFDTAVIPGWEEGEEKPPTPPDGGDDPPKEEEEFESEEVDELREAATERMKDHSSEQKKARTEG</sequence>
<evidence type="ECO:0000313" key="2">
    <source>
        <dbReference type="EnsemblMetazoa" id="PPA34165.1"/>
    </source>
</evidence>
<proteinExistence type="predicted"/>
<name>A0A2A6C3H1_PRIPA</name>
<reference evidence="4" key="1">
    <citation type="journal article" date="2008" name="Nat. Genet.">
        <title>The Pristionchus pacificus genome provides a unique perspective on nematode lifestyle and parasitism.</title>
        <authorList>
            <person name="Dieterich C."/>
            <person name="Clifton S.W."/>
            <person name="Schuster L.N."/>
            <person name="Chinwalla A."/>
            <person name="Delehaunty K."/>
            <person name="Dinkelacker I."/>
            <person name="Fulton L."/>
            <person name="Fulton R."/>
            <person name="Godfrey J."/>
            <person name="Minx P."/>
            <person name="Mitreva M."/>
            <person name="Roeseler W."/>
            <person name="Tian H."/>
            <person name="Witte H."/>
            <person name="Yang S.P."/>
            <person name="Wilson R.K."/>
            <person name="Sommer R.J."/>
        </authorList>
    </citation>
    <scope>NUCLEOTIDE SEQUENCE [LARGE SCALE GENOMIC DNA]</scope>
    <source>
        <strain evidence="4">PS312</strain>
    </source>
</reference>
<dbReference type="EnsemblMetazoa" id="PPA34166.1">
    <property type="protein sequence ID" value="PPA34166.1"/>
    <property type="gene ID" value="WBGene00272535"/>
</dbReference>
<organism evidence="2 4">
    <name type="scientific">Pristionchus pacificus</name>
    <name type="common">Parasitic nematode worm</name>
    <dbReference type="NCBI Taxonomy" id="54126"/>
    <lineage>
        <taxon>Eukaryota</taxon>
        <taxon>Metazoa</taxon>
        <taxon>Ecdysozoa</taxon>
        <taxon>Nematoda</taxon>
        <taxon>Chromadorea</taxon>
        <taxon>Rhabditida</taxon>
        <taxon>Rhabditina</taxon>
        <taxon>Diplogasteromorpha</taxon>
        <taxon>Diplogasteroidea</taxon>
        <taxon>Neodiplogasteridae</taxon>
        <taxon>Pristionchus</taxon>
    </lineage>
</organism>
<accession>A0A2A6C3H1</accession>